<gene>
    <name evidence="8" type="ORF">KGD82_00405</name>
</gene>
<organism evidence="8 9">
    <name type="scientific">Nocardiopsis eucommiae</name>
    <dbReference type="NCBI Taxonomy" id="2831970"/>
    <lineage>
        <taxon>Bacteria</taxon>
        <taxon>Bacillati</taxon>
        <taxon>Actinomycetota</taxon>
        <taxon>Actinomycetes</taxon>
        <taxon>Streptosporangiales</taxon>
        <taxon>Nocardiopsidaceae</taxon>
        <taxon>Nocardiopsis</taxon>
    </lineage>
</organism>
<evidence type="ECO:0000256" key="6">
    <source>
        <dbReference type="SAM" id="Phobius"/>
    </source>
</evidence>
<name>A0A975LA03_9ACTN</name>
<evidence type="ECO:0000256" key="1">
    <source>
        <dbReference type="ARBA" id="ARBA00004651"/>
    </source>
</evidence>
<keyword evidence="3 6" id="KW-0812">Transmembrane</keyword>
<keyword evidence="4 6" id="KW-1133">Transmembrane helix</keyword>
<sequence length="224" mass="23667">MATVTLLVVCALAAALAWSAPTGWYRIAALVPARPRPVLRFPRLRPTSPLIRRALAAERRWAVVQLCRVMAVELRSGQPPETALRVAVLETGPVVGAVSDVASLRRAAEREEGLWALAYLAACWEVAAETGAGLAGVVDELAESLTEREEQRGEVWARTAGPRTTALVLAGLPLVGMAMSAGLGGSPLVFLFTTPVGLLCLGAGVLLDLLGAWWTLRMVRGAVA</sequence>
<dbReference type="Proteomes" id="UP000682416">
    <property type="component" value="Chromosome"/>
</dbReference>
<evidence type="ECO:0000256" key="4">
    <source>
        <dbReference type="ARBA" id="ARBA00022989"/>
    </source>
</evidence>
<dbReference type="EMBL" id="CP074402">
    <property type="protein sequence ID" value="QVJ01643.1"/>
    <property type="molecule type" value="Genomic_DNA"/>
</dbReference>
<evidence type="ECO:0000313" key="8">
    <source>
        <dbReference type="EMBL" id="QVJ01643.1"/>
    </source>
</evidence>
<evidence type="ECO:0000256" key="2">
    <source>
        <dbReference type="ARBA" id="ARBA00022475"/>
    </source>
</evidence>
<evidence type="ECO:0000313" key="9">
    <source>
        <dbReference type="Proteomes" id="UP000682416"/>
    </source>
</evidence>
<dbReference type="Pfam" id="PF00482">
    <property type="entry name" value="T2SSF"/>
    <property type="match status" value="1"/>
</dbReference>
<evidence type="ECO:0000259" key="7">
    <source>
        <dbReference type="Pfam" id="PF00482"/>
    </source>
</evidence>
<dbReference type="InterPro" id="IPR018076">
    <property type="entry name" value="T2SS_GspF_dom"/>
</dbReference>
<proteinExistence type="predicted"/>
<dbReference type="RefSeq" id="WP_378743426.1">
    <property type="nucleotide sequence ID" value="NZ_CBDRIY010000021.1"/>
</dbReference>
<evidence type="ECO:0000256" key="3">
    <source>
        <dbReference type="ARBA" id="ARBA00022692"/>
    </source>
</evidence>
<dbReference type="KEGG" id="nec:KGD82_00405"/>
<keyword evidence="5 6" id="KW-0472">Membrane</keyword>
<dbReference type="PANTHER" id="PTHR35007">
    <property type="entry name" value="INTEGRAL MEMBRANE PROTEIN-RELATED"/>
    <property type="match status" value="1"/>
</dbReference>
<keyword evidence="2" id="KW-1003">Cell membrane</keyword>
<dbReference type="GO" id="GO:0005886">
    <property type="term" value="C:plasma membrane"/>
    <property type="evidence" value="ECO:0007669"/>
    <property type="project" value="UniProtKB-SubCell"/>
</dbReference>
<keyword evidence="9" id="KW-1185">Reference proteome</keyword>
<feature type="domain" description="Type II secretion system protein GspF" evidence="7">
    <location>
        <begin position="67"/>
        <end position="179"/>
    </location>
</feature>
<accession>A0A975LA03</accession>
<evidence type="ECO:0000256" key="5">
    <source>
        <dbReference type="ARBA" id="ARBA00023136"/>
    </source>
</evidence>
<dbReference type="AlphaFoldDB" id="A0A975LA03"/>
<reference evidence="8" key="1">
    <citation type="submission" date="2021-05" db="EMBL/GenBank/DDBJ databases">
        <authorList>
            <person name="Kaiqin L."/>
            <person name="Jian G."/>
        </authorList>
    </citation>
    <scope>NUCLEOTIDE SEQUENCE</scope>
    <source>
        <strain evidence="8">HDS5</strain>
    </source>
</reference>
<dbReference type="PANTHER" id="PTHR35007:SF4">
    <property type="entry name" value="CONSERVED TRANSMEMBRANE PROTEIN-RELATED"/>
    <property type="match status" value="1"/>
</dbReference>
<comment type="subcellular location">
    <subcellularLocation>
        <location evidence="1">Cell membrane</location>
        <topology evidence="1">Multi-pass membrane protein</topology>
    </subcellularLocation>
</comment>
<protein>
    <submittedName>
        <fullName evidence="8">Type II secretion system F family protein</fullName>
    </submittedName>
</protein>
<feature type="transmembrane region" description="Helical" evidence="6">
    <location>
        <begin position="188"/>
        <end position="210"/>
    </location>
</feature>